<reference evidence="3" key="1">
    <citation type="journal article" date="2021" name="BMC Ecol Evol">
        <title>Adaptive evolution of Moniliophthora PR-1 proteins towards its pathogenic lifestyle.</title>
        <authorList>
            <person name="Vasconcelos A.A."/>
            <person name="Jose J."/>
            <person name="Tokimatu P.M."/>
            <person name="Camargo A.P."/>
            <person name="Teixeira P.J.P.L."/>
            <person name="Thomazella D.P.T."/>
            <person name="do Prado P.F.V."/>
            <person name="Fiorin G.L."/>
            <person name="Costa J.L."/>
            <person name="Figueira A."/>
            <person name="Carazzolle M.F."/>
            <person name="Pereira G.A.G."/>
            <person name="Baroni R.M."/>
        </authorList>
    </citation>
    <scope>NUCLEOTIDE SEQUENCE</scope>
    <source>
        <strain evidence="4">CP02</strain>
    </source>
</reference>
<dbReference type="PANTHER" id="PTHR10334">
    <property type="entry name" value="CYSTEINE-RICH SECRETORY PROTEIN-RELATED"/>
    <property type="match status" value="1"/>
</dbReference>
<protein>
    <submittedName>
        <fullName evidence="3">Pathogenesis-related protein 1</fullName>
    </submittedName>
</protein>
<dbReference type="SMART" id="SM00198">
    <property type="entry name" value="SCP"/>
    <property type="match status" value="1"/>
</dbReference>
<dbReference type="AlphaFoldDB" id="A0A8E6YA95"/>
<reference evidence="3" key="2">
    <citation type="submission" date="2021-02" db="EMBL/GenBank/DDBJ databases">
        <authorList>
            <person name="de Vasconcelos A.A."/>
            <person name="Jose J."/>
            <person name="Tokimatu P.M."/>
            <person name="Camargo A.P."/>
            <person name="Teixeira P.J.P.L."/>
            <person name="Thomazzella D.P.T."/>
            <person name="Prado P.F.V."/>
            <person name="Fiorin G.L."/>
            <person name="Carazzolle M.F."/>
            <person name="Pereira G.A.G."/>
            <person name="Baroni R.M."/>
        </authorList>
    </citation>
    <scope>NUCLEOTIDE SEQUENCE</scope>
    <source>
        <strain evidence="4">CP02</strain>
    </source>
</reference>
<evidence type="ECO:0000313" key="3">
    <source>
        <dbReference type="EMBL" id="QVT77552.1"/>
    </source>
</evidence>
<dbReference type="Pfam" id="PF00188">
    <property type="entry name" value="CAP"/>
    <property type="match status" value="1"/>
</dbReference>
<evidence type="ECO:0000256" key="1">
    <source>
        <dbReference type="SAM" id="MobiDB-lite"/>
    </source>
</evidence>
<dbReference type="EMBL" id="MW659373">
    <property type="protein sequence ID" value="QVT77554.1"/>
    <property type="molecule type" value="Genomic_DNA"/>
</dbReference>
<dbReference type="EMBL" id="MW659371">
    <property type="protein sequence ID" value="QVT77552.1"/>
    <property type="molecule type" value="Genomic_DNA"/>
</dbReference>
<dbReference type="InterPro" id="IPR014044">
    <property type="entry name" value="CAP_dom"/>
</dbReference>
<dbReference type="InterPro" id="IPR001283">
    <property type="entry name" value="CRISP-related"/>
</dbReference>
<evidence type="ECO:0000313" key="4">
    <source>
        <dbReference type="EMBL" id="QVT77554.1"/>
    </source>
</evidence>
<name>A0A8E6YA95_MONPR</name>
<proteinExistence type="predicted"/>
<feature type="region of interest" description="Disordered" evidence="1">
    <location>
        <begin position="1"/>
        <end position="22"/>
    </location>
</feature>
<sequence>MPVIRPHIKSTLVDPSSTSTSTPISTMQFKPLLAFISLSQLLSLASAAPAAELEARQSDYWSDVQEWLSLHNEERQANGVGSLSWDRDLASKAQQVAKQCNVDNPQLYGENGASFNIGRYSKEQAFTDWKNTARSFPDDQSIPWQRIVWPDTQRVGCAQADCQLNFDVLYTVQVCYYDPRRKEIFIPTAGNMATVAYSGSP</sequence>
<accession>A0A8E6YA95</accession>
<evidence type="ECO:0000259" key="2">
    <source>
        <dbReference type="SMART" id="SM00198"/>
    </source>
</evidence>
<feature type="domain" description="SCP" evidence="2">
    <location>
        <begin position="62"/>
        <end position="185"/>
    </location>
</feature>
<organism evidence="3">
    <name type="scientific">Moniliophthora perniciosa</name>
    <name type="common">Witches'-broom disease fungus</name>
    <name type="synonym">Marasmius perniciosus</name>
    <dbReference type="NCBI Taxonomy" id="153609"/>
    <lineage>
        <taxon>Eukaryota</taxon>
        <taxon>Fungi</taxon>
        <taxon>Dikarya</taxon>
        <taxon>Basidiomycota</taxon>
        <taxon>Agaricomycotina</taxon>
        <taxon>Agaricomycetes</taxon>
        <taxon>Agaricomycetidae</taxon>
        <taxon>Agaricales</taxon>
        <taxon>Marasmiineae</taxon>
        <taxon>Marasmiaceae</taxon>
        <taxon>Moniliophthora</taxon>
    </lineage>
</organism>